<sequence length="64" mass="7085">MLILLVSLVFALLLSVLALKKGMPVKRWLIIGALVGPIAVYLFNVHYRRALLRALGQNRSVLTA</sequence>
<evidence type="ECO:0000313" key="2">
    <source>
        <dbReference type="EMBL" id="EAR29484.1"/>
    </source>
</evidence>
<gene>
    <name evidence="2" type="ORF">PTD2_11729</name>
</gene>
<dbReference type="AlphaFoldDB" id="A4C680"/>
<evidence type="ECO:0000256" key="1">
    <source>
        <dbReference type="SAM" id="Phobius"/>
    </source>
</evidence>
<organism evidence="2 3">
    <name type="scientific">Pseudoalteromonas tunicata D2</name>
    <dbReference type="NCBI Taxonomy" id="87626"/>
    <lineage>
        <taxon>Bacteria</taxon>
        <taxon>Pseudomonadati</taxon>
        <taxon>Pseudomonadota</taxon>
        <taxon>Gammaproteobacteria</taxon>
        <taxon>Alteromonadales</taxon>
        <taxon>Pseudoalteromonadaceae</taxon>
        <taxon>Pseudoalteromonas</taxon>
    </lineage>
</organism>
<feature type="transmembrane region" description="Helical" evidence="1">
    <location>
        <begin position="28"/>
        <end position="47"/>
    </location>
</feature>
<name>A4C680_9GAMM</name>
<dbReference type="STRING" id="87626.PTD2_11729"/>
<accession>A4C680</accession>
<dbReference type="Proteomes" id="UP000006201">
    <property type="component" value="Unassembled WGS sequence"/>
</dbReference>
<keyword evidence="3" id="KW-1185">Reference proteome</keyword>
<reference evidence="2 3" key="1">
    <citation type="submission" date="2006-02" db="EMBL/GenBank/DDBJ databases">
        <authorList>
            <person name="Moran M.A."/>
            <person name="Kjelleberg S."/>
            <person name="Egan S."/>
            <person name="Saunders N."/>
            <person name="Thomas T."/>
            <person name="Ferriera S."/>
            <person name="Johnson J."/>
            <person name="Kravitz S."/>
            <person name="Halpern A."/>
            <person name="Remington K."/>
            <person name="Beeson K."/>
            <person name="Tran B."/>
            <person name="Rogers Y.-H."/>
            <person name="Friedman R."/>
            <person name="Venter J.C."/>
        </authorList>
    </citation>
    <scope>NUCLEOTIDE SEQUENCE [LARGE SCALE GENOMIC DNA]</scope>
    <source>
        <strain evidence="2 3">D2</strain>
    </source>
</reference>
<keyword evidence="1" id="KW-0812">Transmembrane</keyword>
<dbReference type="RefSeq" id="WP_009837358.1">
    <property type="nucleotide sequence ID" value="NZ_AAOH01000002.1"/>
</dbReference>
<dbReference type="eggNOG" id="ENOG5033KYT">
    <property type="taxonomic scope" value="Bacteria"/>
</dbReference>
<dbReference type="OrthoDB" id="5772022at2"/>
<keyword evidence="1" id="KW-1133">Transmembrane helix</keyword>
<comment type="caution">
    <text evidence="2">The sequence shown here is derived from an EMBL/GenBank/DDBJ whole genome shotgun (WGS) entry which is preliminary data.</text>
</comment>
<protein>
    <submittedName>
        <fullName evidence="2">Uncharacterized protein</fullName>
    </submittedName>
</protein>
<proteinExistence type="predicted"/>
<evidence type="ECO:0000313" key="3">
    <source>
        <dbReference type="Proteomes" id="UP000006201"/>
    </source>
</evidence>
<dbReference type="HOGENOM" id="CLU_195345_2_0_6"/>
<dbReference type="EMBL" id="AAOH01000002">
    <property type="protein sequence ID" value="EAR29484.1"/>
    <property type="molecule type" value="Genomic_DNA"/>
</dbReference>
<keyword evidence="1" id="KW-0472">Membrane</keyword>